<feature type="domain" description="PKD/Chitinase" evidence="1">
    <location>
        <begin position="19"/>
        <end position="102"/>
    </location>
</feature>
<dbReference type="InterPro" id="IPR000601">
    <property type="entry name" value="PKD_dom"/>
</dbReference>
<feature type="domain" description="PKD/Chitinase" evidence="1">
    <location>
        <begin position="104"/>
        <end position="185"/>
    </location>
</feature>
<proteinExistence type="predicted"/>
<dbReference type="Proteomes" id="UP001500459">
    <property type="component" value="Unassembled WGS sequence"/>
</dbReference>
<keyword evidence="3" id="KW-1185">Reference proteome</keyword>
<dbReference type="InterPro" id="IPR035986">
    <property type="entry name" value="PKD_dom_sf"/>
</dbReference>
<protein>
    <recommendedName>
        <fullName evidence="1">PKD/Chitinase domain-containing protein</fullName>
    </recommendedName>
</protein>
<dbReference type="InterPro" id="IPR022409">
    <property type="entry name" value="PKD/Chitinase_dom"/>
</dbReference>
<dbReference type="SMART" id="SM00089">
    <property type="entry name" value="PKD"/>
    <property type="match status" value="3"/>
</dbReference>
<sequence>MIALLFLLGCAREEAVPVSVDFDYEVFNEDFSIPVQLVFFNKTEGADEYEWIFEGATPSRSVNRSPGVIEYTEKGIYAITLSANNQDGEQDTMTVEIQIDAPVLVDFEVTNLIDTFSPATYTIQNNSSGADRFSWIFEGGTPATSSQESPGDIIFAQPGEHLITLEISNGRETYTQQKTITVAPFLMPDFDYEVAFIDNDFQVPVTIQFQNNSVSATGYQWSFEGSPMSTSIEEHPEVTFTTPGTHNILLVATNGKETQRIQKEITFFTDTNLRVLEDIKLGINTAHTASSVGSFYDLTHRVVYTAADIEANPSLGRTIELVFYGLSNAFTTNSFVSPDDLSETAFLELENAQQTIVINSQELCNCSASLTVAQFDEMQEDSPLDVLTIEETAGGIQDFDNTMMPRVVLFQTEAGKKGAIKIKEFVIDGQNSYILVDIKVQKVES</sequence>
<name>A0ABP7XD86_9FLAO</name>
<reference evidence="3" key="1">
    <citation type="journal article" date="2019" name="Int. J. Syst. Evol. Microbiol.">
        <title>The Global Catalogue of Microorganisms (GCM) 10K type strain sequencing project: providing services to taxonomists for standard genome sequencing and annotation.</title>
        <authorList>
            <consortium name="The Broad Institute Genomics Platform"/>
            <consortium name="The Broad Institute Genome Sequencing Center for Infectious Disease"/>
            <person name="Wu L."/>
            <person name="Ma J."/>
        </authorList>
    </citation>
    <scope>NUCLEOTIDE SEQUENCE [LARGE SCALE GENOMIC DNA]</scope>
    <source>
        <strain evidence="3">JCM 17106</strain>
    </source>
</reference>
<dbReference type="InterPro" id="IPR013783">
    <property type="entry name" value="Ig-like_fold"/>
</dbReference>
<dbReference type="Gene3D" id="2.60.40.10">
    <property type="entry name" value="Immunoglobulins"/>
    <property type="match status" value="3"/>
</dbReference>
<dbReference type="EMBL" id="BAABCW010000003">
    <property type="protein sequence ID" value="GAA4111713.1"/>
    <property type="molecule type" value="Genomic_DNA"/>
</dbReference>
<evidence type="ECO:0000313" key="2">
    <source>
        <dbReference type="EMBL" id="GAA4111713.1"/>
    </source>
</evidence>
<comment type="caution">
    <text evidence="2">The sequence shown here is derived from an EMBL/GenBank/DDBJ whole genome shotgun (WGS) entry which is preliminary data.</text>
</comment>
<evidence type="ECO:0000259" key="1">
    <source>
        <dbReference type="SMART" id="SM00089"/>
    </source>
</evidence>
<gene>
    <name evidence="2" type="ORF">GCM10022393_09570</name>
</gene>
<dbReference type="Pfam" id="PF00801">
    <property type="entry name" value="PKD"/>
    <property type="match status" value="1"/>
</dbReference>
<dbReference type="SUPFAM" id="SSF49299">
    <property type="entry name" value="PKD domain"/>
    <property type="match status" value="3"/>
</dbReference>
<accession>A0ABP7XD86</accession>
<evidence type="ECO:0000313" key="3">
    <source>
        <dbReference type="Proteomes" id="UP001500459"/>
    </source>
</evidence>
<feature type="domain" description="PKD/Chitinase" evidence="1">
    <location>
        <begin position="193"/>
        <end position="270"/>
    </location>
</feature>
<organism evidence="2 3">
    <name type="scientific">Aquimarina addita</name>
    <dbReference type="NCBI Taxonomy" id="870485"/>
    <lineage>
        <taxon>Bacteria</taxon>
        <taxon>Pseudomonadati</taxon>
        <taxon>Bacteroidota</taxon>
        <taxon>Flavobacteriia</taxon>
        <taxon>Flavobacteriales</taxon>
        <taxon>Flavobacteriaceae</taxon>
        <taxon>Aquimarina</taxon>
    </lineage>
</organism>
<dbReference type="CDD" id="cd00146">
    <property type="entry name" value="PKD"/>
    <property type="match status" value="1"/>
</dbReference>